<dbReference type="EMBL" id="SIRS01000005">
    <property type="protein sequence ID" value="TBN14740.1"/>
    <property type="molecule type" value="Genomic_DNA"/>
</dbReference>
<dbReference type="Gene3D" id="2.60.40.1930">
    <property type="match status" value="1"/>
</dbReference>
<name>A0A4Q9FM53_9FLAO</name>
<keyword evidence="2" id="KW-1185">Reference proteome</keyword>
<sequence length="922" mass="105672">MIRKSLFFVLLFCLVDTISSQSKDDSILKKTTRNTFAEKIYLQLNNTVFTTNEIVWFKAIVTDAKNVPTKFSGVLHVELIDFDKQVVATKKLKLENGIADNFFQLDEKYPSGRYLVRAYTEWNKNFGDDFISKQYINLFRPNRKQEASPIQNIILSKVGTEQYEISAQFFPEFIKTDYKKDLWVYIKADELLDSVEVRPKKGIYKLQYQLQKDAIAVNLRMKLEDTKLKNFKTKVEKTYNKTIAIDKDFIDLQFFPESGKLVDNLTSKLAFKALNYKGLGEEINGVIVDEKDSIILPFKTNTLGMGYMLFTPKLHKIYYGKTISKDGLALKYEIPKTHAEGYNLSVSETQSFINLQVASKTQITDNFRVQVKSKGILLKEFTFQLLDDSYKMSLPKHLLPEGIINITLLDSNKSVLCERLFFHLDEKKHLSISAKPQLDYYTQRDKIQLNFGITNANGEPTIANLSALVIDENQFEQTDQLRGNILSYFLLNSELKGHIENPTRYFDVTNMYRKRDLDALMLTQGWSTYVFSEKDTNKSFDIQPETALRISGKVRSIWNKNKAPKNNVNLTLLTSGKPPGAYIKEVDSTGYFNFDLFDPYGDKLDIVIQSTNKKGKAKEFQLALDPRVPSPRVDYETQEIIELPDSIINTFLEIKTEERQALAGFNLNKNTVELDVVELTGYKVTAEREKIFKLHGPPDIVIDSEELVEVEEKWMSGLYDLLRVKFRDDIFIKTTNRAHVYGTDVTLFYIDGEVVPGVDYSLLPLLPVENVKSVEILKKPKGTFMRHVMEAFPRMSPMAMQQLASSYIGVVSIYTHGGNGIAALDVPKGIYKGSIAGFSTKREFYAPKYETLKPEDWEIPDLRSVIHWVPSMYTDEKGEAQLEFYNDDVVGDKLIIVEAISSDGKIGYFKSKYTVGERKENN</sequence>
<accession>A0A4Q9FM53</accession>
<organism evidence="1 2">
    <name type="scientific">Hyunsoonleella pacifica</name>
    <dbReference type="NCBI Taxonomy" id="1080224"/>
    <lineage>
        <taxon>Bacteria</taxon>
        <taxon>Pseudomonadati</taxon>
        <taxon>Bacteroidota</taxon>
        <taxon>Flavobacteriia</taxon>
        <taxon>Flavobacteriales</taxon>
        <taxon>Flavobacteriaceae</taxon>
    </lineage>
</organism>
<dbReference type="AlphaFoldDB" id="A0A4Q9FM53"/>
<dbReference type="Proteomes" id="UP000292372">
    <property type="component" value="Unassembled WGS sequence"/>
</dbReference>
<gene>
    <name evidence="1" type="ORF">EYD46_14345</name>
</gene>
<evidence type="ECO:0008006" key="3">
    <source>
        <dbReference type="Google" id="ProtNLM"/>
    </source>
</evidence>
<dbReference type="RefSeq" id="WP_130937860.1">
    <property type="nucleotide sequence ID" value="NZ_BMEE01000002.1"/>
</dbReference>
<proteinExistence type="predicted"/>
<protein>
    <recommendedName>
        <fullName evidence="3">Carboxypeptidase regulatory-like domain-containing protein</fullName>
    </recommendedName>
</protein>
<comment type="caution">
    <text evidence="1">The sequence shown here is derived from an EMBL/GenBank/DDBJ whole genome shotgun (WGS) entry which is preliminary data.</text>
</comment>
<dbReference type="OrthoDB" id="679547at2"/>
<evidence type="ECO:0000313" key="1">
    <source>
        <dbReference type="EMBL" id="TBN14740.1"/>
    </source>
</evidence>
<reference evidence="1 2" key="1">
    <citation type="journal article" date="2015" name="Int. J. Syst. Evol. Microbiol.">
        <title>Hyunsoonleella pacifica sp. nov., isolated from seawater of South Pacific Gyre.</title>
        <authorList>
            <person name="Gao X."/>
            <person name="Zhang Z."/>
            <person name="Dai X."/>
            <person name="Zhang X.H."/>
        </authorList>
    </citation>
    <scope>NUCLEOTIDE SEQUENCE [LARGE SCALE GENOMIC DNA]</scope>
    <source>
        <strain evidence="1 2">SW033</strain>
    </source>
</reference>
<evidence type="ECO:0000313" key="2">
    <source>
        <dbReference type="Proteomes" id="UP000292372"/>
    </source>
</evidence>